<evidence type="ECO:0000256" key="9">
    <source>
        <dbReference type="RuleBase" id="RU004165"/>
    </source>
</evidence>
<keyword evidence="5 8" id="KW-0547">Nucleotide-binding</keyword>
<evidence type="ECO:0000256" key="4">
    <source>
        <dbReference type="ARBA" id="ARBA00022679"/>
    </source>
</evidence>
<keyword evidence="3 8" id="KW-0237">DNA synthesis</keyword>
<dbReference type="PANTHER" id="PTHR11441:SF0">
    <property type="entry name" value="THYMIDINE KINASE, CYTOSOLIC"/>
    <property type="match status" value="1"/>
</dbReference>
<dbReference type="Gene3D" id="3.30.60.20">
    <property type="match status" value="1"/>
</dbReference>
<keyword evidence="7 8" id="KW-0067">ATP-binding</keyword>
<dbReference type="SUPFAM" id="SSF52540">
    <property type="entry name" value="P-loop containing nucleoside triphosphate hydrolases"/>
    <property type="match status" value="1"/>
</dbReference>
<accession>A0A3R7M8B4</accession>
<sequence>MAGTGEDGCFRQGTPVGRLELIIGPMFAGKTSALIHRVSRLRAAKHRCLVVTHRSDTRYRNAAKGKQQDNAEVSPSFDWELTTHSHHTLFTADVAVSALWELKRWEVSANTEANCRHVGCGPGGNNTTAEERSREDGGDALDWREYDVIAIDEGQFFADLYIFCTAAVAMGKWVFVASLDGDCHQQLFGDVCRLIPHCEVVEKLSAICMRCRTRDAFFTHRRVEVGEVVVVGGAELYEPVCRHCLADVSPRRPAAAKPESN</sequence>
<dbReference type="Pfam" id="PF00265">
    <property type="entry name" value="TK"/>
    <property type="match status" value="2"/>
</dbReference>
<name>A0A3R7M8B4_TRYRA</name>
<dbReference type="Proteomes" id="UP000283634">
    <property type="component" value="Unassembled WGS sequence"/>
</dbReference>
<dbReference type="EC" id="2.7.1.21" evidence="2 8"/>
<keyword evidence="4 8" id="KW-0808">Transferase</keyword>
<dbReference type="AlphaFoldDB" id="A0A3R7M8B4"/>
<dbReference type="InterPro" id="IPR020633">
    <property type="entry name" value="Thymidine_kinase_CS"/>
</dbReference>
<comment type="similarity">
    <text evidence="1 9">Belongs to the thymidine kinase family.</text>
</comment>
<evidence type="ECO:0000256" key="3">
    <source>
        <dbReference type="ARBA" id="ARBA00022634"/>
    </source>
</evidence>
<comment type="caution">
    <text evidence="10">The sequence shown here is derived from an EMBL/GenBank/DDBJ whole genome shotgun (WGS) entry which is preliminary data.</text>
</comment>
<dbReference type="GO" id="GO:0071897">
    <property type="term" value="P:DNA biosynthetic process"/>
    <property type="evidence" value="ECO:0007669"/>
    <property type="project" value="UniProtKB-KW"/>
</dbReference>
<dbReference type="InterPro" id="IPR001267">
    <property type="entry name" value="Thymidine_kinase"/>
</dbReference>
<evidence type="ECO:0000256" key="6">
    <source>
        <dbReference type="ARBA" id="ARBA00022777"/>
    </source>
</evidence>
<dbReference type="RefSeq" id="XP_029236243.1">
    <property type="nucleotide sequence ID" value="XM_029383896.1"/>
</dbReference>
<evidence type="ECO:0000256" key="2">
    <source>
        <dbReference type="ARBA" id="ARBA00012118"/>
    </source>
</evidence>
<comment type="catalytic activity">
    <reaction evidence="8">
        <text>thymidine + ATP = dTMP + ADP + H(+)</text>
        <dbReference type="Rhea" id="RHEA:19129"/>
        <dbReference type="ChEBI" id="CHEBI:15378"/>
        <dbReference type="ChEBI" id="CHEBI:17748"/>
        <dbReference type="ChEBI" id="CHEBI:30616"/>
        <dbReference type="ChEBI" id="CHEBI:63528"/>
        <dbReference type="ChEBI" id="CHEBI:456216"/>
        <dbReference type="EC" id="2.7.1.21"/>
    </reaction>
</comment>
<reference evidence="10 11" key="1">
    <citation type="journal article" date="2018" name="BMC Genomics">
        <title>Genomic comparison of Trypanosoma conorhini and Trypanosoma rangeli to Trypanosoma cruzi strains of high and low virulence.</title>
        <authorList>
            <person name="Bradwell K.R."/>
            <person name="Koparde V.N."/>
            <person name="Matveyev A.V."/>
            <person name="Serrano M.G."/>
            <person name="Alves J.M."/>
            <person name="Parikh H."/>
            <person name="Huang B."/>
            <person name="Lee V."/>
            <person name="Espinosa-Alvarez O."/>
            <person name="Ortiz P.A."/>
            <person name="Costa-Martins A.G."/>
            <person name="Teixeira M.M."/>
            <person name="Buck G.A."/>
        </authorList>
    </citation>
    <scope>NUCLEOTIDE SEQUENCE [LARGE SCALE GENOMIC DNA]</scope>
    <source>
        <strain evidence="10 11">AM80</strain>
    </source>
</reference>
<dbReference type="VEuPathDB" id="TriTrypDB:TRSC58_02032"/>
<evidence type="ECO:0000313" key="10">
    <source>
        <dbReference type="EMBL" id="RNF01284.1"/>
    </source>
</evidence>
<keyword evidence="6 8" id="KW-0418">Kinase</keyword>
<dbReference type="GO" id="GO:0046104">
    <property type="term" value="P:thymidine metabolic process"/>
    <property type="evidence" value="ECO:0007669"/>
    <property type="project" value="TreeGrafter"/>
</dbReference>
<evidence type="ECO:0000256" key="8">
    <source>
        <dbReference type="RuleBase" id="RU000544"/>
    </source>
</evidence>
<evidence type="ECO:0000313" key="11">
    <source>
        <dbReference type="Proteomes" id="UP000283634"/>
    </source>
</evidence>
<dbReference type="PANTHER" id="PTHR11441">
    <property type="entry name" value="THYMIDINE KINASE"/>
    <property type="match status" value="1"/>
</dbReference>
<keyword evidence="11" id="KW-1185">Reference proteome</keyword>
<evidence type="ECO:0000256" key="7">
    <source>
        <dbReference type="ARBA" id="ARBA00022840"/>
    </source>
</evidence>
<dbReference type="PROSITE" id="PS00603">
    <property type="entry name" value="TK_CELLULAR_TYPE"/>
    <property type="match status" value="1"/>
</dbReference>
<evidence type="ECO:0000256" key="1">
    <source>
        <dbReference type="ARBA" id="ARBA00007587"/>
    </source>
</evidence>
<gene>
    <name evidence="10" type="ORF">TraAM80_07085</name>
</gene>
<dbReference type="InterPro" id="IPR027417">
    <property type="entry name" value="P-loop_NTPase"/>
</dbReference>
<proteinExistence type="inferred from homology"/>
<organism evidence="10 11">
    <name type="scientific">Trypanosoma rangeli</name>
    <dbReference type="NCBI Taxonomy" id="5698"/>
    <lineage>
        <taxon>Eukaryota</taxon>
        <taxon>Discoba</taxon>
        <taxon>Euglenozoa</taxon>
        <taxon>Kinetoplastea</taxon>
        <taxon>Metakinetoplastina</taxon>
        <taxon>Trypanosomatida</taxon>
        <taxon>Trypanosomatidae</taxon>
        <taxon>Trypanosoma</taxon>
        <taxon>Herpetosoma</taxon>
    </lineage>
</organism>
<dbReference type="GeneID" id="40331018"/>
<dbReference type="Gene3D" id="3.40.50.300">
    <property type="entry name" value="P-loop containing nucleotide triphosphate hydrolases"/>
    <property type="match status" value="1"/>
</dbReference>
<dbReference type="OMA" id="NTEANCR"/>
<evidence type="ECO:0000256" key="5">
    <source>
        <dbReference type="ARBA" id="ARBA00022741"/>
    </source>
</evidence>
<dbReference type="OrthoDB" id="439028at2759"/>
<dbReference type="SUPFAM" id="SSF57716">
    <property type="entry name" value="Glucocorticoid receptor-like (DNA-binding domain)"/>
    <property type="match status" value="1"/>
</dbReference>
<dbReference type="GO" id="GO:0005524">
    <property type="term" value="F:ATP binding"/>
    <property type="evidence" value="ECO:0007669"/>
    <property type="project" value="UniProtKB-KW"/>
</dbReference>
<dbReference type="GO" id="GO:0004797">
    <property type="term" value="F:thymidine kinase activity"/>
    <property type="evidence" value="ECO:0007669"/>
    <property type="project" value="UniProtKB-EC"/>
</dbReference>
<protein>
    <recommendedName>
        <fullName evidence="2 8">Thymidine kinase</fullName>
        <ecNumber evidence="2 8">2.7.1.21</ecNumber>
    </recommendedName>
</protein>
<dbReference type="EMBL" id="MKGL01000282">
    <property type="protein sequence ID" value="RNF01284.1"/>
    <property type="molecule type" value="Genomic_DNA"/>
</dbReference>